<comment type="similarity">
    <text evidence="1">Belongs to the polysaccharide synthase family.</text>
</comment>
<dbReference type="EMBL" id="AGZR01000004">
    <property type="protein sequence ID" value="EPD33732.1"/>
    <property type="molecule type" value="Genomic_DNA"/>
</dbReference>
<evidence type="ECO:0000256" key="1">
    <source>
        <dbReference type="ARBA" id="ARBA00007430"/>
    </source>
</evidence>
<comment type="caution">
    <text evidence="3">The sequence shown here is derived from an EMBL/GenBank/DDBJ whole genome shotgun (WGS) entry which is preliminary data.</text>
</comment>
<dbReference type="PANTHER" id="PTHR43318:SF1">
    <property type="entry name" value="POLYSACCHARIDE BIOSYNTHESIS PROTEIN EPSC-RELATED"/>
    <property type="match status" value="1"/>
</dbReference>
<dbReference type="PATRIC" id="fig|883161.3.peg.496"/>
<dbReference type="PANTHER" id="PTHR43318">
    <property type="entry name" value="UDP-N-ACETYLGLUCOSAMINE 4,6-DEHYDRATASE"/>
    <property type="match status" value="1"/>
</dbReference>
<dbReference type="HOGENOM" id="CLU_013560_4_0_11"/>
<dbReference type="OrthoDB" id="9803111at2"/>
<gene>
    <name evidence="3" type="ORF">HMPREF9306_00494</name>
</gene>
<name>S2WM43_9ACTN</name>
<reference evidence="3 4" key="1">
    <citation type="submission" date="2013-04" db="EMBL/GenBank/DDBJ databases">
        <title>The Genome Sequence of Propionimicrobium lymphophilum ACS-093-V-SCH5.</title>
        <authorList>
            <consortium name="The Broad Institute Genomics Platform"/>
            <person name="Earl A."/>
            <person name="Ward D."/>
            <person name="Feldgarden M."/>
            <person name="Gevers D."/>
            <person name="Saerens B."/>
            <person name="Vaneechoutte M."/>
            <person name="Walker B."/>
            <person name="Young S."/>
            <person name="Zeng Q."/>
            <person name="Gargeya S."/>
            <person name="Fitzgerald M."/>
            <person name="Haas B."/>
            <person name="Abouelleil A."/>
            <person name="Allen A.W."/>
            <person name="Alvarado L."/>
            <person name="Arachchi H.M."/>
            <person name="Berlin A.M."/>
            <person name="Chapman S.B."/>
            <person name="Gainer-Dewar J."/>
            <person name="Goldberg J."/>
            <person name="Griggs A."/>
            <person name="Gujja S."/>
            <person name="Hansen M."/>
            <person name="Howarth C."/>
            <person name="Imamovic A."/>
            <person name="Ireland A."/>
            <person name="Larimer J."/>
            <person name="McCowan C."/>
            <person name="Murphy C."/>
            <person name="Pearson M."/>
            <person name="Poon T.W."/>
            <person name="Priest M."/>
            <person name="Roberts A."/>
            <person name="Saif S."/>
            <person name="Shea T."/>
            <person name="Sisk P."/>
            <person name="Sykes S."/>
            <person name="Wortman J."/>
            <person name="Nusbaum C."/>
            <person name="Birren B."/>
        </authorList>
    </citation>
    <scope>NUCLEOTIDE SEQUENCE [LARGE SCALE GENOMIC DNA]</scope>
    <source>
        <strain evidence="3 4">ACS-093-V-SCH5</strain>
    </source>
</reference>
<dbReference type="SUPFAM" id="SSF51735">
    <property type="entry name" value="NAD(P)-binding Rossmann-fold domains"/>
    <property type="match status" value="1"/>
</dbReference>
<dbReference type="STRING" id="883161.HMPREF9306_00494"/>
<organism evidence="3 4">
    <name type="scientific">Propionimicrobium lymphophilum ACS-093-V-SCH5</name>
    <dbReference type="NCBI Taxonomy" id="883161"/>
    <lineage>
        <taxon>Bacteria</taxon>
        <taxon>Bacillati</taxon>
        <taxon>Actinomycetota</taxon>
        <taxon>Actinomycetes</taxon>
        <taxon>Propionibacteriales</taxon>
        <taxon>Propionibacteriaceae</taxon>
        <taxon>Propionimicrobium</taxon>
    </lineage>
</organism>
<dbReference type="InterPro" id="IPR051203">
    <property type="entry name" value="Polysaccharide_Synthase-Rel"/>
</dbReference>
<accession>S2WM43</accession>
<dbReference type="InterPro" id="IPR003869">
    <property type="entry name" value="Polysac_CapD-like"/>
</dbReference>
<dbReference type="SMART" id="SM00822">
    <property type="entry name" value="PKS_KR"/>
    <property type="match status" value="1"/>
</dbReference>
<dbReference type="AlphaFoldDB" id="S2WM43"/>
<dbReference type="Gene3D" id="3.40.50.720">
    <property type="entry name" value="NAD(P)-binding Rossmann-like Domain"/>
    <property type="match status" value="1"/>
</dbReference>
<dbReference type="Proteomes" id="UP000014417">
    <property type="component" value="Unassembled WGS sequence"/>
</dbReference>
<evidence type="ECO:0000313" key="4">
    <source>
        <dbReference type="Proteomes" id="UP000014417"/>
    </source>
</evidence>
<keyword evidence="4" id="KW-1185">Reference proteome</keyword>
<evidence type="ECO:0000313" key="3">
    <source>
        <dbReference type="EMBL" id="EPD33732.1"/>
    </source>
</evidence>
<dbReference type="InterPro" id="IPR036291">
    <property type="entry name" value="NAD(P)-bd_dom_sf"/>
</dbReference>
<proteinExistence type="inferred from homology"/>
<dbReference type="RefSeq" id="WP_016455340.1">
    <property type="nucleotide sequence ID" value="NZ_KE150269.1"/>
</dbReference>
<sequence>MDEFFSGKTVLITGAGGSIGVELAERLSGCCRLVLLDRDESALHAAQLRLYGRANLADDGIILADIRDEQTIFDQIASLRPDVVFHAAALKHVVALEKFPAEAWKTNVLGTLNVLRACVEAGVDTFVNVSTDKAAQASSVLGKSKRIAEGLTAWAARQSGRQYLSVRFANVLHTRGSVFDTWNAQICASGPLTLSDDDATRFFITKDQAVEVLLEVARSGAAGEVLVSTDSKELRMLDLARQAIADSGRDIEIIRTGLGAGERMHESLVGVDEVVVPSPGKGYLRLVTEPLAPEDLRVEMLS</sequence>
<dbReference type="Pfam" id="PF02719">
    <property type="entry name" value="Polysacc_synt_2"/>
    <property type="match status" value="1"/>
</dbReference>
<dbReference type="InterPro" id="IPR057326">
    <property type="entry name" value="KR_dom"/>
</dbReference>
<protein>
    <recommendedName>
        <fullName evidence="2">Ketoreductase domain-containing protein</fullName>
    </recommendedName>
</protein>
<feature type="domain" description="Ketoreductase" evidence="2">
    <location>
        <begin position="8"/>
        <end position="174"/>
    </location>
</feature>
<evidence type="ECO:0000259" key="2">
    <source>
        <dbReference type="SMART" id="SM00822"/>
    </source>
</evidence>